<dbReference type="PANTHER" id="PTHR33281:SF20">
    <property type="match status" value="1"/>
</dbReference>
<protein>
    <recommendedName>
        <fullName evidence="9">Bestrophin homolog</fullName>
    </recommendedName>
</protein>
<sequence>MLLYCNRSFWRVVIRIEGSVFFAKDTLAVGGLLAVVAGVLQYAIDRGWSWAPQLPHHLGMLVLGSLVGFAVVFRMNLAWGRYWEAVSQLHIMYSKWADAFSQITAFSLVTIEQANASTEEGSAKIGRVSKMLKKTMEDFTILSAITTDRLAHGDTTSMDMRAGVVPWSEQILMREELGSRQGDVTCDVTGANRMPELALIGRHSMSRSSTRLGVGQANSWTGVKYWVKAIPTAAELRTLTTSVDRPAVAMHWVIQDLARISSDLCIAPPIQSRMYQELSNGMLGFNQAMKIADVPFPFPYAQLLLVLLTFYVCIIPVYMVCFTQSAIGAPVLTFLLFEGIWGINETAKELENPFGPDVNDITLADFHLRFVELCEEIFTAHQPGTTTEERLDADFPNTGQKTSEL</sequence>
<reference evidence="8" key="1">
    <citation type="submission" date="2021-01" db="EMBL/GenBank/DDBJ databases">
        <authorList>
            <person name="Corre E."/>
            <person name="Pelletier E."/>
            <person name="Niang G."/>
            <person name="Scheremetjew M."/>
            <person name="Finn R."/>
            <person name="Kale V."/>
            <person name="Holt S."/>
            <person name="Cochrane G."/>
            <person name="Meng A."/>
            <person name="Brown T."/>
            <person name="Cohen L."/>
        </authorList>
    </citation>
    <scope>NUCLEOTIDE SEQUENCE</scope>
</reference>
<keyword evidence="5" id="KW-0406">Ion transport</keyword>
<evidence type="ECO:0000256" key="1">
    <source>
        <dbReference type="ARBA" id="ARBA00004141"/>
    </source>
</evidence>
<name>A0A7S1AC12_NOCSC</name>
<feature type="transmembrane region" description="Helical" evidence="7">
    <location>
        <begin position="56"/>
        <end position="73"/>
    </location>
</feature>
<organism evidence="8">
    <name type="scientific">Noctiluca scintillans</name>
    <name type="common">Sea sparkle</name>
    <name type="synonym">Red tide dinoflagellate</name>
    <dbReference type="NCBI Taxonomy" id="2966"/>
    <lineage>
        <taxon>Eukaryota</taxon>
        <taxon>Sar</taxon>
        <taxon>Alveolata</taxon>
        <taxon>Dinophyceae</taxon>
        <taxon>Noctilucales</taxon>
        <taxon>Noctilucaceae</taxon>
        <taxon>Noctiluca</taxon>
    </lineage>
</organism>
<comment type="subcellular location">
    <subcellularLocation>
        <location evidence="1">Membrane</location>
        <topology evidence="1">Multi-pass membrane protein</topology>
    </subcellularLocation>
</comment>
<dbReference type="GO" id="GO:0016020">
    <property type="term" value="C:membrane"/>
    <property type="evidence" value="ECO:0007669"/>
    <property type="project" value="UniProtKB-SubCell"/>
</dbReference>
<feature type="transmembrane region" description="Helical" evidence="7">
    <location>
        <begin position="298"/>
        <end position="319"/>
    </location>
</feature>
<dbReference type="AlphaFoldDB" id="A0A7S1AC12"/>
<accession>A0A7S1AC12</accession>
<feature type="transmembrane region" description="Helical" evidence="7">
    <location>
        <begin position="21"/>
        <end position="44"/>
    </location>
</feature>
<evidence type="ECO:0000313" key="8">
    <source>
        <dbReference type="EMBL" id="CAD8849320.1"/>
    </source>
</evidence>
<dbReference type="Pfam" id="PF25539">
    <property type="entry name" value="Bestrophin_2"/>
    <property type="match status" value="1"/>
</dbReference>
<proteinExistence type="predicted"/>
<evidence type="ECO:0000256" key="3">
    <source>
        <dbReference type="ARBA" id="ARBA00022692"/>
    </source>
</evidence>
<keyword evidence="6 7" id="KW-0472">Membrane</keyword>
<evidence type="ECO:0000256" key="4">
    <source>
        <dbReference type="ARBA" id="ARBA00022989"/>
    </source>
</evidence>
<keyword evidence="3 7" id="KW-0812">Transmembrane</keyword>
<dbReference type="EMBL" id="HBFQ01033599">
    <property type="protein sequence ID" value="CAD8849320.1"/>
    <property type="molecule type" value="Transcribed_RNA"/>
</dbReference>
<dbReference type="InterPro" id="IPR044669">
    <property type="entry name" value="YneE/VCCN1/2-like"/>
</dbReference>
<dbReference type="PANTHER" id="PTHR33281">
    <property type="entry name" value="UPF0187 PROTEIN YNEE"/>
    <property type="match status" value="1"/>
</dbReference>
<keyword evidence="2" id="KW-0813">Transport</keyword>
<evidence type="ECO:0000256" key="2">
    <source>
        <dbReference type="ARBA" id="ARBA00022448"/>
    </source>
</evidence>
<evidence type="ECO:0000256" key="7">
    <source>
        <dbReference type="SAM" id="Phobius"/>
    </source>
</evidence>
<dbReference type="GO" id="GO:0005254">
    <property type="term" value="F:chloride channel activity"/>
    <property type="evidence" value="ECO:0007669"/>
    <property type="project" value="InterPro"/>
</dbReference>
<evidence type="ECO:0008006" key="9">
    <source>
        <dbReference type="Google" id="ProtNLM"/>
    </source>
</evidence>
<evidence type="ECO:0000256" key="6">
    <source>
        <dbReference type="ARBA" id="ARBA00023136"/>
    </source>
</evidence>
<gene>
    <name evidence="8" type="ORF">NSCI0253_LOCUS23670</name>
</gene>
<evidence type="ECO:0000256" key="5">
    <source>
        <dbReference type="ARBA" id="ARBA00023065"/>
    </source>
</evidence>
<keyword evidence="4 7" id="KW-1133">Transmembrane helix</keyword>